<keyword evidence="4 6" id="KW-0106">Calcium</keyword>
<dbReference type="Pfam" id="PF06079">
    <property type="entry name" value="Apyrase"/>
    <property type="match status" value="1"/>
</dbReference>
<evidence type="ECO:0000256" key="5">
    <source>
        <dbReference type="ARBA" id="ARBA00025738"/>
    </source>
</evidence>
<keyword evidence="9" id="KW-1185">Reference proteome</keyword>
<protein>
    <recommendedName>
        <fullName evidence="10">Soluble calcium-activated nucleotidase 1</fullName>
    </recommendedName>
</protein>
<name>A0AAN9BY34_9CAEN</name>
<dbReference type="GO" id="GO:0005509">
    <property type="term" value="F:calcium ion binding"/>
    <property type="evidence" value="ECO:0007669"/>
    <property type="project" value="InterPro"/>
</dbReference>
<dbReference type="InterPro" id="IPR009283">
    <property type="entry name" value="Apyrase"/>
</dbReference>
<feature type="binding site" evidence="6">
    <location>
        <position position="162"/>
    </location>
    <ligand>
        <name>Ca(2+)</name>
        <dbReference type="ChEBI" id="CHEBI:29108"/>
    </ligand>
</feature>
<keyword evidence="2 6" id="KW-0479">Metal-binding</keyword>
<dbReference type="PANTHER" id="PTHR13023:SF3">
    <property type="entry name" value="SOLUBLE CALCIUM-ACTIVATED NUCLEOTIDASE 1"/>
    <property type="match status" value="1"/>
</dbReference>
<evidence type="ECO:0000256" key="1">
    <source>
        <dbReference type="ARBA" id="ARBA00001913"/>
    </source>
</evidence>
<comment type="caution">
    <text evidence="8">The sequence shown here is derived from an EMBL/GenBank/DDBJ whole genome shotgun (WGS) entry which is preliminary data.</text>
</comment>
<dbReference type="GO" id="GO:0030166">
    <property type="term" value="P:proteoglycan biosynthetic process"/>
    <property type="evidence" value="ECO:0007669"/>
    <property type="project" value="TreeGrafter"/>
</dbReference>
<dbReference type="PANTHER" id="PTHR13023">
    <property type="entry name" value="APYRASE"/>
    <property type="match status" value="1"/>
</dbReference>
<evidence type="ECO:0000256" key="2">
    <source>
        <dbReference type="ARBA" id="ARBA00022723"/>
    </source>
</evidence>
<keyword evidence="3" id="KW-0378">Hydrolase</keyword>
<accession>A0AAN9BY34</accession>
<feature type="binding site" evidence="6">
    <location>
        <position position="390"/>
    </location>
    <ligand>
        <name>Ca(2+)</name>
        <dbReference type="ChEBI" id="CHEBI:29108"/>
    </ligand>
</feature>
<feature type="binding site" evidence="6">
    <location>
        <position position="339"/>
    </location>
    <ligand>
        <name>Ca(2+)</name>
        <dbReference type="ChEBI" id="CHEBI:29108"/>
    </ligand>
</feature>
<dbReference type="GO" id="GO:0004382">
    <property type="term" value="F:GDP phosphatase activity"/>
    <property type="evidence" value="ECO:0007669"/>
    <property type="project" value="TreeGrafter"/>
</dbReference>
<feature type="binding site" evidence="6">
    <location>
        <position position="209"/>
    </location>
    <ligand>
        <name>Ca(2+)</name>
        <dbReference type="ChEBI" id="CHEBI:29108"/>
    </ligand>
</feature>
<dbReference type="FunFam" id="2.120.10.100:FF:000001">
    <property type="entry name" value="Soluble calcium-activated nucleotidase 1"/>
    <property type="match status" value="1"/>
</dbReference>
<keyword evidence="7" id="KW-0472">Membrane</keyword>
<sequence length="395" mass="44644">MSLPVEEDDSRMLSSTYPPSVNDWMKAIRRPTQYRVGNARVQLKPRVVFYAVTLSVAILILLVMVIPRPQRQPCFVRRDVIYSNKYPLSDPLTVLFGKKYKIALVTDLDTSSKGEKSNTWYSYFRTGNLTISDDHFSVRFSLDAPIKVESTLAQGGRGMELSELVVFNGRLYTVDDRTGIVYEVIDNKVVPWVVLPDGDGTNNKGFKCEWATVKDQRLYVGGLGKEWTTTGGKVVNLNPQWVKAISASGEVEHIDWHENYNALRKVTGMQLPGYIIHESGVWSEIHRKWFFLPRRASKERYEEKADESRGTNLLFVADEHFQDVKVKAIGTVSPTHGFSSFKFVPGTDDTVIVALKSQEDDGKIASYILAFNIDGSILLPEQKIGDVKYEGIEFV</sequence>
<evidence type="ECO:0000256" key="3">
    <source>
        <dbReference type="ARBA" id="ARBA00022801"/>
    </source>
</evidence>
<evidence type="ECO:0008006" key="10">
    <source>
        <dbReference type="Google" id="ProtNLM"/>
    </source>
</evidence>
<dbReference type="InterPro" id="IPR036258">
    <property type="entry name" value="Apyrase_sf"/>
</dbReference>
<keyword evidence="7" id="KW-1133">Transmembrane helix</keyword>
<keyword evidence="7" id="KW-0812">Transmembrane</keyword>
<comment type="similarity">
    <text evidence="5">Belongs to the apyrase family.</text>
</comment>
<evidence type="ECO:0000313" key="9">
    <source>
        <dbReference type="Proteomes" id="UP001374579"/>
    </source>
</evidence>
<feature type="binding site" evidence="6">
    <location>
        <position position="163"/>
    </location>
    <ligand>
        <name>Ca(2+)</name>
        <dbReference type="ChEBI" id="CHEBI:29108"/>
    </ligand>
</feature>
<comment type="cofactor">
    <cofactor evidence="1 6">
        <name>Ca(2+)</name>
        <dbReference type="ChEBI" id="CHEBI:29108"/>
    </cofactor>
</comment>
<feature type="binding site" evidence="6">
    <location>
        <position position="278"/>
    </location>
    <ligand>
        <name>Ca(2+)</name>
        <dbReference type="ChEBI" id="CHEBI:29108"/>
    </ligand>
</feature>
<dbReference type="GO" id="GO:0045134">
    <property type="term" value="F:UDP phosphatase activity"/>
    <property type="evidence" value="ECO:0007669"/>
    <property type="project" value="TreeGrafter"/>
</dbReference>
<evidence type="ECO:0000256" key="7">
    <source>
        <dbReference type="SAM" id="Phobius"/>
    </source>
</evidence>
<proteinExistence type="inferred from homology"/>
<evidence type="ECO:0000256" key="4">
    <source>
        <dbReference type="ARBA" id="ARBA00022837"/>
    </source>
</evidence>
<dbReference type="Proteomes" id="UP001374579">
    <property type="component" value="Unassembled WGS sequence"/>
</dbReference>
<gene>
    <name evidence="8" type="ORF">V1264_012859</name>
</gene>
<evidence type="ECO:0000313" key="8">
    <source>
        <dbReference type="EMBL" id="KAK7113601.1"/>
    </source>
</evidence>
<reference evidence="8 9" key="1">
    <citation type="submission" date="2024-02" db="EMBL/GenBank/DDBJ databases">
        <title>Chromosome-scale genome assembly of the rough periwinkle Littorina saxatilis.</title>
        <authorList>
            <person name="De Jode A."/>
            <person name="Faria R."/>
            <person name="Formenti G."/>
            <person name="Sims Y."/>
            <person name="Smith T.P."/>
            <person name="Tracey A."/>
            <person name="Wood J.M.D."/>
            <person name="Zagrodzka Z.B."/>
            <person name="Johannesson K."/>
            <person name="Butlin R.K."/>
            <person name="Leder E.H."/>
        </authorList>
    </citation>
    <scope>NUCLEOTIDE SEQUENCE [LARGE SCALE GENOMIC DNA]</scope>
    <source>
        <strain evidence="8">Snail1</strain>
        <tissue evidence="8">Muscle</tissue>
    </source>
</reference>
<dbReference type="Gene3D" id="2.120.10.100">
    <property type="entry name" value="Apyrase"/>
    <property type="match status" value="1"/>
</dbReference>
<dbReference type="EMBL" id="JBAMIC010000002">
    <property type="protein sequence ID" value="KAK7113601.1"/>
    <property type="molecule type" value="Genomic_DNA"/>
</dbReference>
<evidence type="ECO:0000256" key="6">
    <source>
        <dbReference type="PIRSR" id="PIRSR609283-1"/>
    </source>
</evidence>
<organism evidence="8 9">
    <name type="scientific">Littorina saxatilis</name>
    <dbReference type="NCBI Taxonomy" id="31220"/>
    <lineage>
        <taxon>Eukaryota</taxon>
        <taxon>Metazoa</taxon>
        <taxon>Spiralia</taxon>
        <taxon>Lophotrochozoa</taxon>
        <taxon>Mollusca</taxon>
        <taxon>Gastropoda</taxon>
        <taxon>Caenogastropoda</taxon>
        <taxon>Littorinimorpha</taxon>
        <taxon>Littorinoidea</taxon>
        <taxon>Littorinidae</taxon>
        <taxon>Littorina</taxon>
    </lineage>
</organism>
<dbReference type="SUPFAM" id="SSF101887">
    <property type="entry name" value="Apyrase"/>
    <property type="match status" value="1"/>
</dbReference>
<feature type="transmembrane region" description="Helical" evidence="7">
    <location>
        <begin position="47"/>
        <end position="66"/>
    </location>
</feature>
<dbReference type="AlphaFoldDB" id="A0AAN9BY34"/>